<dbReference type="Proteomes" id="UP000199339">
    <property type="component" value="Unassembled WGS sequence"/>
</dbReference>
<proteinExistence type="predicted"/>
<dbReference type="InterPro" id="IPR042184">
    <property type="entry name" value="YqeY/Aim41_N"/>
</dbReference>
<dbReference type="PANTHER" id="PTHR28055">
    <property type="entry name" value="ALTERED INHERITANCE OF MITOCHONDRIA PROTEIN 41, MITOCHONDRIAL"/>
    <property type="match status" value="1"/>
</dbReference>
<dbReference type="InterPro" id="IPR003789">
    <property type="entry name" value="Asn/Gln_tRNA_amidoTrase-B-like"/>
</dbReference>
<evidence type="ECO:0008006" key="3">
    <source>
        <dbReference type="Google" id="ProtNLM"/>
    </source>
</evidence>
<organism evidence="1 2">
    <name type="scientific">Marinobacter pelagius</name>
    <dbReference type="NCBI Taxonomy" id="379482"/>
    <lineage>
        <taxon>Bacteria</taxon>
        <taxon>Pseudomonadati</taxon>
        <taxon>Pseudomonadota</taxon>
        <taxon>Gammaproteobacteria</taxon>
        <taxon>Pseudomonadales</taxon>
        <taxon>Marinobacteraceae</taxon>
        <taxon>Marinobacter</taxon>
    </lineage>
</organism>
<dbReference type="AlphaFoldDB" id="A0A1I4V3I6"/>
<dbReference type="RefSeq" id="WP_092001633.1">
    <property type="nucleotide sequence ID" value="NZ_FOUR01000003.1"/>
</dbReference>
<gene>
    <name evidence="1" type="ORF">SAMN04487961_1710</name>
</gene>
<sequence>MAEQSLKEQLSNAVKDAMRSKDKIRLTTLRMAQSAVKQIEIDERRELSDEDVLKVLDKMLKQRRDAASQYDDAGREELGDKERAEMVILEEFMPAALSEDDLDALIRMAISSTDAQGMQDMGRVMNELRPQVLGRVDMGHLSKKVRAALAG</sequence>
<dbReference type="InterPro" id="IPR019004">
    <property type="entry name" value="YqeY/Aim41"/>
</dbReference>
<dbReference type="SUPFAM" id="SSF89095">
    <property type="entry name" value="GatB/YqeY motif"/>
    <property type="match status" value="1"/>
</dbReference>
<dbReference type="GO" id="GO:0016884">
    <property type="term" value="F:carbon-nitrogen ligase activity, with glutamine as amido-N-donor"/>
    <property type="evidence" value="ECO:0007669"/>
    <property type="project" value="InterPro"/>
</dbReference>
<reference evidence="2" key="1">
    <citation type="submission" date="2016-10" db="EMBL/GenBank/DDBJ databases">
        <authorList>
            <person name="Varghese N."/>
            <person name="Submissions S."/>
        </authorList>
    </citation>
    <scope>NUCLEOTIDE SEQUENCE [LARGE SCALE GENOMIC DNA]</scope>
    <source>
        <strain evidence="2">CGMCC 1.6775</strain>
    </source>
</reference>
<protein>
    <recommendedName>
        <fullName evidence="3">Glutamyl-tRNA amidotransferase</fullName>
    </recommendedName>
</protein>
<accession>A0A1I4V3I6</accession>
<dbReference type="Pfam" id="PF09424">
    <property type="entry name" value="YqeY"/>
    <property type="match status" value="1"/>
</dbReference>
<name>A0A1I4V3I6_9GAMM</name>
<dbReference type="Gene3D" id="1.10.10.410">
    <property type="match status" value="1"/>
</dbReference>
<keyword evidence="2" id="KW-1185">Reference proteome</keyword>
<dbReference type="EMBL" id="FOUR01000003">
    <property type="protein sequence ID" value="SFM95824.1"/>
    <property type="molecule type" value="Genomic_DNA"/>
</dbReference>
<dbReference type="OrthoDB" id="9788127at2"/>
<dbReference type="PANTHER" id="PTHR28055:SF1">
    <property type="entry name" value="ALTERED INHERITANCE OF MITOCHONDRIA PROTEIN 41, MITOCHONDRIAL"/>
    <property type="match status" value="1"/>
</dbReference>
<dbReference type="InterPro" id="IPR023168">
    <property type="entry name" value="GatB_Yqey_C_2"/>
</dbReference>
<dbReference type="Gene3D" id="1.10.1510.10">
    <property type="entry name" value="Uncharacterised protein YqeY/AIM41 PF09424, N-terminal domain"/>
    <property type="match status" value="1"/>
</dbReference>
<evidence type="ECO:0000313" key="1">
    <source>
        <dbReference type="EMBL" id="SFM95824.1"/>
    </source>
</evidence>
<evidence type="ECO:0000313" key="2">
    <source>
        <dbReference type="Proteomes" id="UP000199339"/>
    </source>
</evidence>